<accession>A0A4C1WJ13</accession>
<sequence>MWWSQKANDAPEACLFALLSVASETDVSNKLVEVAFVRVVVVAKDDQRLYTAAFDGTTERNTLPPFALGVALTAFSFAATASSSSVNRRP</sequence>
<reference evidence="1 2" key="1">
    <citation type="journal article" date="2019" name="Commun. Biol.">
        <title>The bagworm genome reveals a unique fibroin gene that provides high tensile strength.</title>
        <authorList>
            <person name="Kono N."/>
            <person name="Nakamura H."/>
            <person name="Ohtoshi R."/>
            <person name="Tomita M."/>
            <person name="Numata K."/>
            <person name="Arakawa K."/>
        </authorList>
    </citation>
    <scope>NUCLEOTIDE SEQUENCE [LARGE SCALE GENOMIC DNA]</scope>
</reference>
<name>A0A4C1WJ13_EUMVA</name>
<dbReference type="EMBL" id="BGZK01000572">
    <property type="protein sequence ID" value="GBP51003.1"/>
    <property type="molecule type" value="Genomic_DNA"/>
</dbReference>
<organism evidence="1 2">
    <name type="scientific">Eumeta variegata</name>
    <name type="common">Bagworm moth</name>
    <name type="synonym">Eumeta japonica</name>
    <dbReference type="NCBI Taxonomy" id="151549"/>
    <lineage>
        <taxon>Eukaryota</taxon>
        <taxon>Metazoa</taxon>
        <taxon>Ecdysozoa</taxon>
        <taxon>Arthropoda</taxon>
        <taxon>Hexapoda</taxon>
        <taxon>Insecta</taxon>
        <taxon>Pterygota</taxon>
        <taxon>Neoptera</taxon>
        <taxon>Endopterygota</taxon>
        <taxon>Lepidoptera</taxon>
        <taxon>Glossata</taxon>
        <taxon>Ditrysia</taxon>
        <taxon>Tineoidea</taxon>
        <taxon>Psychidae</taxon>
        <taxon>Oiketicinae</taxon>
        <taxon>Eumeta</taxon>
    </lineage>
</organism>
<gene>
    <name evidence="1" type="ORF">EVAR_37160_1</name>
</gene>
<evidence type="ECO:0000313" key="1">
    <source>
        <dbReference type="EMBL" id="GBP51003.1"/>
    </source>
</evidence>
<evidence type="ECO:0000313" key="2">
    <source>
        <dbReference type="Proteomes" id="UP000299102"/>
    </source>
</evidence>
<dbReference type="Proteomes" id="UP000299102">
    <property type="component" value="Unassembled WGS sequence"/>
</dbReference>
<protein>
    <submittedName>
        <fullName evidence="1">Uncharacterized protein</fullName>
    </submittedName>
</protein>
<comment type="caution">
    <text evidence="1">The sequence shown here is derived from an EMBL/GenBank/DDBJ whole genome shotgun (WGS) entry which is preliminary data.</text>
</comment>
<keyword evidence="2" id="KW-1185">Reference proteome</keyword>
<dbReference type="AlphaFoldDB" id="A0A4C1WJ13"/>
<proteinExistence type="predicted"/>